<keyword evidence="1" id="KW-0472">Membrane</keyword>
<dbReference type="AlphaFoldDB" id="A0A399RXL8"/>
<feature type="transmembrane region" description="Helical" evidence="1">
    <location>
        <begin position="6"/>
        <end position="23"/>
    </location>
</feature>
<protein>
    <submittedName>
        <fullName evidence="2">Uncharacterized protein</fullName>
    </submittedName>
</protein>
<proteinExistence type="predicted"/>
<dbReference type="EMBL" id="QWGE01000004">
    <property type="protein sequence ID" value="RIJ36730.1"/>
    <property type="molecule type" value="Genomic_DNA"/>
</dbReference>
<gene>
    <name evidence="2" type="ORF">D1627_12900</name>
</gene>
<evidence type="ECO:0000313" key="2">
    <source>
        <dbReference type="EMBL" id="RIJ36730.1"/>
    </source>
</evidence>
<keyword evidence="1" id="KW-0812">Transmembrane</keyword>
<evidence type="ECO:0000256" key="1">
    <source>
        <dbReference type="SAM" id="Phobius"/>
    </source>
</evidence>
<keyword evidence="1" id="KW-1133">Transmembrane helix</keyword>
<accession>A0A399RXL8</accession>
<organism evidence="2 3">
    <name type="scientific">Pontibacter oryzae</name>
    <dbReference type="NCBI Taxonomy" id="2304593"/>
    <lineage>
        <taxon>Bacteria</taxon>
        <taxon>Pseudomonadati</taxon>
        <taxon>Bacteroidota</taxon>
        <taxon>Cytophagia</taxon>
        <taxon>Cytophagales</taxon>
        <taxon>Hymenobacteraceae</taxon>
        <taxon>Pontibacter</taxon>
    </lineage>
</organism>
<comment type="caution">
    <text evidence="2">The sequence shown here is derived from an EMBL/GenBank/DDBJ whole genome shotgun (WGS) entry which is preliminary data.</text>
</comment>
<reference evidence="3" key="1">
    <citation type="submission" date="2018-08" db="EMBL/GenBank/DDBJ databases">
        <title>Mucilaginibacter sp. MYSH2.</title>
        <authorList>
            <person name="Seo T."/>
        </authorList>
    </citation>
    <scope>NUCLEOTIDE SEQUENCE [LARGE SCALE GENOMIC DNA]</scope>
    <source>
        <strain evidence="3">KIRAN</strain>
    </source>
</reference>
<keyword evidence="3" id="KW-1185">Reference proteome</keyword>
<sequence length="111" mass="12259">MNVRKTLHAGFTLSLLVLAVYLLHWQETGLKQVYSAPEKSRVVTKGSNPAVRSVCCLEHALQAVRHHDIVAPNITHSFRKMVKRKLAGNKQQDSAAHHLASVSLEGQALTN</sequence>
<dbReference type="Proteomes" id="UP000266005">
    <property type="component" value="Unassembled WGS sequence"/>
</dbReference>
<name>A0A399RXL8_9BACT</name>
<evidence type="ECO:0000313" key="3">
    <source>
        <dbReference type="Proteomes" id="UP000266005"/>
    </source>
</evidence>
<dbReference type="RefSeq" id="WP_119432677.1">
    <property type="nucleotide sequence ID" value="NZ_QWGE01000004.1"/>
</dbReference>